<dbReference type="InterPro" id="IPR031158">
    <property type="entry name" value="GH10_AS"/>
</dbReference>
<feature type="domain" description="GH10" evidence="9">
    <location>
        <begin position="52"/>
        <end position="354"/>
    </location>
</feature>
<organism evidence="10 11">
    <name type="scientific">Colletotrichum orchidophilum</name>
    <dbReference type="NCBI Taxonomy" id="1209926"/>
    <lineage>
        <taxon>Eukaryota</taxon>
        <taxon>Fungi</taxon>
        <taxon>Dikarya</taxon>
        <taxon>Ascomycota</taxon>
        <taxon>Pezizomycotina</taxon>
        <taxon>Sordariomycetes</taxon>
        <taxon>Hypocreomycetidae</taxon>
        <taxon>Glomerellales</taxon>
        <taxon>Glomerellaceae</taxon>
        <taxon>Colletotrichum</taxon>
    </lineage>
</organism>
<dbReference type="PRINTS" id="PR00134">
    <property type="entry name" value="GLHYDRLASE10"/>
</dbReference>
<comment type="caution">
    <text evidence="10">The sequence shown here is derived from an EMBL/GenBank/DDBJ whole genome shotgun (WGS) entry which is preliminary data.</text>
</comment>
<dbReference type="GeneID" id="34562741"/>
<sequence length="357" mass="38394">MKFSLSLLLAPLAVAGHPTTDDGAPAPAAAAVARGHTHHHGAAHRLLARQSPTSIDKLFKAKGKLYIGVSGDNGIMQQGKTAAVIQQDFGQVTPEYSMKWDATEPTRGAFDFTNADFLVNFAQTNGKLIRGHTLLWHEALPAWVAAIKDKATMTKVVETHVKTVVGKYKGKIRSWLTVKKDVVNEAFNDNGTLRSTVFSNVLGEAYIGIAFRAARVADPAAKLYINDYNLDNAGWGKVTAVVNKVNQWIGQGIPIDGIGSQAHLAANMSGNIQAALEALARSRASEIAITELDIPGAPPNDYATVVAACLHVPKCKGVTVWGVSDKQSWMATAKPLLFDDNWKPKPAYNAIVARLRK</sequence>
<protein>
    <recommendedName>
        <fullName evidence="7">Beta-xylanase</fullName>
        <ecNumber evidence="7">3.2.1.8</ecNumber>
    </recommendedName>
</protein>
<evidence type="ECO:0000313" key="10">
    <source>
        <dbReference type="EMBL" id="OHE95078.1"/>
    </source>
</evidence>
<dbReference type="GO" id="GO:0031176">
    <property type="term" value="F:endo-1,4-beta-xylanase activity"/>
    <property type="evidence" value="ECO:0007669"/>
    <property type="project" value="UniProtKB-EC"/>
</dbReference>
<keyword evidence="3 7" id="KW-0119">Carbohydrate metabolism</keyword>
<dbReference type="EC" id="3.2.1.8" evidence="7"/>
<feature type="chain" id="PRO_5012339536" description="Beta-xylanase" evidence="8">
    <location>
        <begin position="16"/>
        <end position="357"/>
    </location>
</feature>
<dbReference type="PANTHER" id="PTHR31490">
    <property type="entry name" value="GLYCOSYL HYDROLASE"/>
    <property type="match status" value="1"/>
</dbReference>
<evidence type="ECO:0000256" key="2">
    <source>
        <dbReference type="ARBA" id="ARBA00022801"/>
    </source>
</evidence>
<evidence type="ECO:0000256" key="3">
    <source>
        <dbReference type="ARBA" id="ARBA00023277"/>
    </source>
</evidence>
<gene>
    <name evidence="10" type="ORF">CORC01_09602</name>
</gene>
<feature type="signal peptide" evidence="8">
    <location>
        <begin position="1"/>
        <end position="15"/>
    </location>
</feature>
<evidence type="ECO:0000256" key="8">
    <source>
        <dbReference type="SAM" id="SignalP"/>
    </source>
</evidence>
<proteinExistence type="inferred from homology"/>
<name>A0A1G4B0Y1_9PEZI</name>
<evidence type="ECO:0000256" key="6">
    <source>
        <dbReference type="PROSITE-ProRule" id="PRU10061"/>
    </source>
</evidence>
<dbReference type="RefSeq" id="XP_022472240.1">
    <property type="nucleotide sequence ID" value="XM_022621231.1"/>
</dbReference>
<dbReference type="EMBL" id="MJBS01000088">
    <property type="protein sequence ID" value="OHE95078.1"/>
    <property type="molecule type" value="Genomic_DNA"/>
</dbReference>
<evidence type="ECO:0000256" key="1">
    <source>
        <dbReference type="ARBA" id="ARBA00007495"/>
    </source>
</evidence>
<dbReference type="SMR" id="A0A1G4B0Y1"/>
<dbReference type="Gene3D" id="3.20.20.80">
    <property type="entry name" value="Glycosidases"/>
    <property type="match status" value="1"/>
</dbReference>
<dbReference type="GO" id="GO:0000272">
    <property type="term" value="P:polysaccharide catabolic process"/>
    <property type="evidence" value="ECO:0007669"/>
    <property type="project" value="UniProtKB-KW"/>
</dbReference>
<dbReference type="PROSITE" id="PS51760">
    <property type="entry name" value="GH10_2"/>
    <property type="match status" value="1"/>
</dbReference>
<keyword evidence="2 7" id="KW-0378">Hydrolase</keyword>
<dbReference type="InterPro" id="IPR044846">
    <property type="entry name" value="GH10"/>
</dbReference>
<dbReference type="STRING" id="1209926.A0A1G4B0Y1"/>
<dbReference type="OrthoDB" id="3055998at2759"/>
<dbReference type="InterPro" id="IPR017853">
    <property type="entry name" value="GH"/>
</dbReference>
<comment type="similarity">
    <text evidence="1 7">Belongs to the glycosyl hydrolase 10 (cellulase F) family.</text>
</comment>
<evidence type="ECO:0000256" key="5">
    <source>
        <dbReference type="ARBA" id="ARBA00023326"/>
    </source>
</evidence>
<keyword evidence="5 7" id="KW-0624">Polysaccharide degradation</keyword>
<dbReference type="InterPro" id="IPR001000">
    <property type="entry name" value="GH10_dom"/>
</dbReference>
<dbReference type="PANTHER" id="PTHR31490:SF76">
    <property type="entry name" value="ENDO-1,4-BETA-XYLANASE C"/>
    <property type="match status" value="1"/>
</dbReference>
<dbReference type="SUPFAM" id="SSF51445">
    <property type="entry name" value="(Trans)glycosidases"/>
    <property type="match status" value="1"/>
</dbReference>
<keyword evidence="4 7" id="KW-0326">Glycosidase</keyword>
<evidence type="ECO:0000256" key="4">
    <source>
        <dbReference type="ARBA" id="ARBA00023295"/>
    </source>
</evidence>
<dbReference type="Proteomes" id="UP000176998">
    <property type="component" value="Unassembled WGS sequence"/>
</dbReference>
<evidence type="ECO:0000259" key="9">
    <source>
        <dbReference type="PROSITE" id="PS51760"/>
    </source>
</evidence>
<keyword evidence="8" id="KW-0732">Signal</keyword>
<dbReference type="SMART" id="SM00633">
    <property type="entry name" value="Glyco_10"/>
    <property type="match status" value="1"/>
</dbReference>
<comment type="catalytic activity">
    <reaction evidence="7">
        <text>Endohydrolysis of (1-&gt;4)-beta-D-xylosidic linkages in xylans.</text>
        <dbReference type="EC" id="3.2.1.8"/>
    </reaction>
</comment>
<feature type="active site" description="Nucleophile" evidence="6">
    <location>
        <position position="291"/>
    </location>
</feature>
<reference evidence="10 11" key="1">
    <citation type="submission" date="2016-09" db="EMBL/GenBank/DDBJ databases">
        <authorList>
            <person name="Capua I."/>
            <person name="De Benedictis P."/>
            <person name="Joannis T."/>
            <person name="Lombin L.H."/>
            <person name="Cattoli G."/>
        </authorList>
    </citation>
    <scope>NUCLEOTIDE SEQUENCE [LARGE SCALE GENOMIC DNA]</scope>
    <source>
        <strain evidence="10 11">IMI 309357</strain>
    </source>
</reference>
<evidence type="ECO:0000256" key="7">
    <source>
        <dbReference type="RuleBase" id="RU361174"/>
    </source>
</evidence>
<dbReference type="PROSITE" id="PS00591">
    <property type="entry name" value="GH10_1"/>
    <property type="match status" value="1"/>
</dbReference>
<accession>A0A1G4B0Y1</accession>
<dbReference type="AlphaFoldDB" id="A0A1G4B0Y1"/>
<dbReference type="Pfam" id="PF00331">
    <property type="entry name" value="Glyco_hydro_10"/>
    <property type="match status" value="1"/>
</dbReference>
<evidence type="ECO:0000313" key="11">
    <source>
        <dbReference type="Proteomes" id="UP000176998"/>
    </source>
</evidence>
<keyword evidence="11" id="KW-1185">Reference proteome</keyword>